<accession>A0A0S2DEK8</accession>
<reference evidence="2 3" key="1">
    <citation type="submission" date="2015-11" db="EMBL/GenBank/DDBJ databases">
        <title>Genome sequences of Lysobacter enzymogenes strain C3 and Lysobacter antibioticus ATCC 29479.</title>
        <authorList>
            <person name="Kobayashi D.Y."/>
        </authorList>
    </citation>
    <scope>NUCLEOTIDE SEQUENCE [LARGE SCALE GENOMIC DNA]</scope>
    <source>
        <strain evidence="2 3">C3</strain>
    </source>
</reference>
<sequence length="54" mass="6041">MHLIEQHSGRTLSGGQGWRERVNATGGNDLLRRSIADCDGRRVKPRLRSLTGVR</sequence>
<proteinExistence type="predicted"/>
<dbReference type="EMBL" id="CP013140">
    <property type="protein sequence ID" value="ALN56792.1"/>
    <property type="molecule type" value="Genomic_DNA"/>
</dbReference>
<dbReference type="Proteomes" id="UP000061569">
    <property type="component" value="Chromosome"/>
</dbReference>
<protein>
    <submittedName>
        <fullName evidence="2">Uncharacterized protein</fullName>
    </submittedName>
</protein>
<organism evidence="2 3">
    <name type="scientific">Lysobacter enzymogenes</name>
    <dbReference type="NCBI Taxonomy" id="69"/>
    <lineage>
        <taxon>Bacteria</taxon>
        <taxon>Pseudomonadati</taxon>
        <taxon>Pseudomonadota</taxon>
        <taxon>Gammaproteobacteria</taxon>
        <taxon>Lysobacterales</taxon>
        <taxon>Lysobacteraceae</taxon>
        <taxon>Lysobacter</taxon>
    </lineage>
</organism>
<feature type="region of interest" description="Disordered" evidence="1">
    <location>
        <begin position="1"/>
        <end position="24"/>
    </location>
</feature>
<evidence type="ECO:0000256" key="1">
    <source>
        <dbReference type="SAM" id="MobiDB-lite"/>
    </source>
</evidence>
<evidence type="ECO:0000313" key="2">
    <source>
        <dbReference type="EMBL" id="ALN56792.1"/>
    </source>
</evidence>
<evidence type="ECO:0000313" key="3">
    <source>
        <dbReference type="Proteomes" id="UP000061569"/>
    </source>
</evidence>
<dbReference type="KEGG" id="lez:GLE_1435"/>
<name>A0A0S2DEK8_LYSEN</name>
<gene>
    <name evidence="2" type="ORF">GLE_1435</name>
</gene>
<dbReference type="AlphaFoldDB" id="A0A0S2DEK8"/>